<keyword evidence="2" id="KW-1185">Reference proteome</keyword>
<dbReference type="GeneID" id="62196823"/>
<dbReference type="Proteomes" id="UP000662931">
    <property type="component" value="Chromosome 4"/>
</dbReference>
<dbReference type="PANTHER" id="PTHR28037:SF1">
    <property type="entry name" value="ALCOHOL O-ACETYLTRANSFERASE 1-RELATED"/>
    <property type="match status" value="1"/>
</dbReference>
<dbReference type="PANTHER" id="PTHR28037">
    <property type="entry name" value="ALCOHOL O-ACETYLTRANSFERASE 1-RELATED"/>
    <property type="match status" value="1"/>
</dbReference>
<sequence>MPSRTLGGLEKYCFYRNYYNYYTCVISVASYSSDVDPSDLCEALKGLLVEETGFALTIKLDRKENPEFILLNRILYTDLVEYRDEDSFDLDGETTKLLDTKFSLIEGTQPLWKVIVFNRRHIVFVADHTVCDGTGIINFQRLLLKHINTARNIQNKIVPSPSSIVFTGGDDVNFMDHTESYFDSKPSISFVIRKFAERLLPGRLWNIGGRRRLGKYKLLGTNLPIPQEIRPSLHTKSRSISIDRGTLSKLLCLTKKHRVKLTSLLTYLLAKSFVNVLPQEMKRYDLPIHIPVNCRQFIDFSAIQIEQPWFTALAGTYAGDIQTTLPAVMSTKDDSIDWEYVQAVQSRISEVILDETPQYSVGMFNMINMRNYVKAFSGNFNGIALGISNVGYFDFNATYENMYYKVEDIWFTQCSGVSGALITANVVGFSGGLRITLSYDQVIPYADKVDEIIEQMRKYLVS</sequence>
<gene>
    <name evidence="1" type="ORF">FOA43_003423</name>
</gene>
<evidence type="ECO:0000313" key="1">
    <source>
        <dbReference type="EMBL" id="QPG76037.1"/>
    </source>
</evidence>
<dbReference type="InterPro" id="IPR052058">
    <property type="entry name" value="Alcohol_O-acetyltransferase"/>
</dbReference>
<evidence type="ECO:0008006" key="3">
    <source>
        <dbReference type="Google" id="ProtNLM"/>
    </source>
</evidence>
<evidence type="ECO:0000313" key="2">
    <source>
        <dbReference type="Proteomes" id="UP000662931"/>
    </source>
</evidence>
<dbReference type="SUPFAM" id="SSF52777">
    <property type="entry name" value="CoA-dependent acyltransferases"/>
    <property type="match status" value="1"/>
</dbReference>
<dbReference type="RefSeq" id="XP_038779602.1">
    <property type="nucleotide sequence ID" value="XM_038923674.1"/>
</dbReference>
<dbReference type="AlphaFoldDB" id="A0A875RW41"/>
<dbReference type="OrthoDB" id="4076882at2759"/>
<dbReference type="KEGG" id="bnn:FOA43_003423"/>
<name>A0A875RW41_EENNA</name>
<accession>A0A875RW41</accession>
<dbReference type="InterPro" id="IPR010828">
    <property type="entry name" value="Atf2/Sli1-like"/>
</dbReference>
<organism evidence="1 2">
    <name type="scientific">Eeniella nana</name>
    <name type="common">Yeast</name>
    <name type="synonym">Brettanomyces nanus</name>
    <dbReference type="NCBI Taxonomy" id="13502"/>
    <lineage>
        <taxon>Eukaryota</taxon>
        <taxon>Fungi</taxon>
        <taxon>Dikarya</taxon>
        <taxon>Ascomycota</taxon>
        <taxon>Saccharomycotina</taxon>
        <taxon>Pichiomycetes</taxon>
        <taxon>Pichiales</taxon>
        <taxon>Pichiaceae</taxon>
        <taxon>Brettanomyces</taxon>
    </lineage>
</organism>
<dbReference type="Pfam" id="PF07247">
    <property type="entry name" value="AATase"/>
    <property type="match status" value="1"/>
</dbReference>
<dbReference type="EMBL" id="CP064815">
    <property type="protein sequence ID" value="QPG76037.1"/>
    <property type="molecule type" value="Genomic_DNA"/>
</dbReference>
<proteinExistence type="predicted"/>
<reference evidence="1" key="1">
    <citation type="submission" date="2020-10" db="EMBL/GenBank/DDBJ databases">
        <authorList>
            <person name="Roach M.J.R."/>
        </authorList>
    </citation>
    <scope>NUCLEOTIDE SEQUENCE</scope>
    <source>
        <strain evidence="1">CBS 1945</strain>
    </source>
</reference>
<protein>
    <recommendedName>
        <fullName evidence="3">Alcohol acetyltransferase</fullName>
    </recommendedName>
</protein>